<dbReference type="AlphaFoldDB" id="A0A183JM90"/>
<proteinExistence type="predicted"/>
<organism evidence="1">
    <name type="scientific">Schistosoma curassoni</name>
    <dbReference type="NCBI Taxonomy" id="6186"/>
    <lineage>
        <taxon>Eukaryota</taxon>
        <taxon>Metazoa</taxon>
        <taxon>Spiralia</taxon>
        <taxon>Lophotrochozoa</taxon>
        <taxon>Platyhelminthes</taxon>
        <taxon>Trematoda</taxon>
        <taxon>Digenea</taxon>
        <taxon>Strigeidida</taxon>
        <taxon>Schistosomatoidea</taxon>
        <taxon>Schistosomatidae</taxon>
        <taxon>Schistosoma</taxon>
    </lineage>
</organism>
<sequence length="65" mass="6952">MCTDHRNPKIIITHTVPTSVEPVNPIKRTMGVHNTFPISSAPLSSTAAVITFKTPGGIPAFSIPR</sequence>
<reference evidence="1" key="1">
    <citation type="submission" date="2016-06" db="UniProtKB">
        <authorList>
            <consortium name="WormBaseParasite"/>
        </authorList>
    </citation>
    <scope>IDENTIFICATION</scope>
</reference>
<evidence type="ECO:0000313" key="1">
    <source>
        <dbReference type="WBParaSite" id="SCUD_0000382201-mRNA-1"/>
    </source>
</evidence>
<dbReference type="WBParaSite" id="SCUD_0000382201-mRNA-1">
    <property type="protein sequence ID" value="SCUD_0000382201-mRNA-1"/>
    <property type="gene ID" value="SCUD_0000382201"/>
</dbReference>
<name>A0A183JM90_9TREM</name>
<protein>
    <submittedName>
        <fullName evidence="1">Uncharacterized protein</fullName>
    </submittedName>
</protein>
<accession>A0A183JM90</accession>